<dbReference type="CDD" id="cd04645">
    <property type="entry name" value="LbH_gamma_CA_like"/>
    <property type="match status" value="1"/>
</dbReference>
<keyword evidence="2" id="KW-1185">Reference proteome</keyword>
<dbReference type="InterPro" id="IPR001451">
    <property type="entry name" value="Hexapep"/>
</dbReference>
<dbReference type="PANTHER" id="PTHR13061:SF29">
    <property type="entry name" value="GAMMA CARBONIC ANHYDRASE-LIKE 1, MITOCHONDRIAL-RELATED"/>
    <property type="match status" value="1"/>
</dbReference>
<dbReference type="KEGG" id="agl:PYTT_0193"/>
<dbReference type="InterPro" id="IPR011004">
    <property type="entry name" value="Trimer_LpxA-like_sf"/>
</dbReference>
<name>A0A1H6KGA5_9BACT</name>
<organism evidence="1 2">
    <name type="scientific">Akkermansia glycaniphila</name>
    <dbReference type="NCBI Taxonomy" id="1679444"/>
    <lineage>
        <taxon>Bacteria</taxon>
        <taxon>Pseudomonadati</taxon>
        <taxon>Verrucomicrobiota</taxon>
        <taxon>Verrucomicrobiia</taxon>
        <taxon>Verrucomicrobiales</taxon>
        <taxon>Akkermansiaceae</taxon>
        <taxon>Akkermansia</taxon>
    </lineage>
</organism>
<dbReference type="AlphaFoldDB" id="A0A1H6KGA5"/>
<dbReference type="RefSeq" id="WP_245741047.1">
    <property type="nucleotide sequence ID" value="NZ_LIGX01000002.1"/>
</dbReference>
<evidence type="ECO:0000313" key="2">
    <source>
        <dbReference type="Proteomes" id="UP000176204"/>
    </source>
</evidence>
<dbReference type="InterPro" id="IPR047324">
    <property type="entry name" value="LbH_gamma_CA-like"/>
</dbReference>
<dbReference type="EMBL" id="LT629973">
    <property type="protein sequence ID" value="SEH71721.1"/>
    <property type="molecule type" value="Genomic_DNA"/>
</dbReference>
<evidence type="ECO:0000313" key="1">
    <source>
        <dbReference type="EMBL" id="SEH71721.1"/>
    </source>
</evidence>
<reference evidence="2" key="1">
    <citation type="submission" date="2016-09" db="EMBL/GenBank/DDBJ databases">
        <authorList>
            <person name="Koehorst J."/>
        </authorList>
    </citation>
    <scope>NUCLEOTIDE SEQUENCE [LARGE SCALE GENOMIC DNA]</scope>
</reference>
<dbReference type="SUPFAM" id="SSF51161">
    <property type="entry name" value="Trimeric LpxA-like enzymes"/>
    <property type="match status" value="1"/>
</dbReference>
<sequence length="189" mass="20153">MTDCIIANPPGGAYHSLMAIEKFYEHTPSIDPTAFIAASADLIGRVRIDKDASIWYNTTLRGDINSITVGEGSNIQDNCCVHLADDYGCHLGKYVTVGHSVTLHACTVEDKCLIGMGATVLDGAVIGLGSIVGANALVTKGTIVPPHSLVLGSPAKVVKTLDESVEQANYDHACKYIRVAKLFRERPEV</sequence>
<accession>A0A1H6KGA5</accession>
<proteinExistence type="predicted"/>
<dbReference type="Pfam" id="PF00132">
    <property type="entry name" value="Hexapep"/>
    <property type="match status" value="1"/>
</dbReference>
<dbReference type="InterPro" id="IPR050484">
    <property type="entry name" value="Transf_Hexapept/Carb_Anhydrase"/>
</dbReference>
<gene>
    <name evidence="1" type="ORF">PYTT_0193</name>
</gene>
<dbReference type="PANTHER" id="PTHR13061">
    <property type="entry name" value="DYNACTIN SUBUNIT P25"/>
    <property type="match status" value="1"/>
</dbReference>
<protein>
    <submittedName>
        <fullName evidence="1">Trimeric lpxa-like</fullName>
    </submittedName>
</protein>
<dbReference type="Proteomes" id="UP000176204">
    <property type="component" value="Chromosome I"/>
</dbReference>
<dbReference type="Gene3D" id="2.160.10.10">
    <property type="entry name" value="Hexapeptide repeat proteins"/>
    <property type="match status" value="1"/>
</dbReference>